<evidence type="ECO:0000259" key="4">
    <source>
        <dbReference type="Pfam" id="PF13193"/>
    </source>
</evidence>
<evidence type="ECO:0000313" key="6">
    <source>
        <dbReference type="Proteomes" id="UP001341444"/>
    </source>
</evidence>
<evidence type="ECO:0000259" key="3">
    <source>
        <dbReference type="Pfam" id="PF00501"/>
    </source>
</evidence>
<dbReference type="InterPro" id="IPR042099">
    <property type="entry name" value="ANL_N_sf"/>
</dbReference>
<dbReference type="PANTHER" id="PTHR24096">
    <property type="entry name" value="LONG-CHAIN-FATTY-ACID--COA LIGASE"/>
    <property type="match status" value="1"/>
</dbReference>
<comment type="caution">
    <text evidence="5">The sequence shown here is derived from an EMBL/GenBank/DDBJ whole genome shotgun (WGS) entry which is preliminary data.</text>
</comment>
<organism evidence="5 6">
    <name type="scientific">Heyndrickxia acidicola</name>
    <dbReference type="NCBI Taxonomy" id="209389"/>
    <lineage>
        <taxon>Bacteria</taxon>
        <taxon>Bacillati</taxon>
        <taxon>Bacillota</taxon>
        <taxon>Bacilli</taxon>
        <taxon>Bacillales</taxon>
        <taxon>Bacillaceae</taxon>
        <taxon>Heyndrickxia</taxon>
    </lineage>
</organism>
<evidence type="ECO:0000256" key="1">
    <source>
        <dbReference type="ARBA" id="ARBA00006432"/>
    </source>
</evidence>
<keyword evidence="6" id="KW-1185">Reference proteome</keyword>
<dbReference type="InterPro" id="IPR020845">
    <property type="entry name" value="AMP-binding_CS"/>
</dbReference>
<dbReference type="PROSITE" id="PS00455">
    <property type="entry name" value="AMP_BINDING"/>
    <property type="match status" value="1"/>
</dbReference>
<feature type="domain" description="AMP-binding enzyme C-terminal" evidence="4">
    <location>
        <begin position="419"/>
        <end position="493"/>
    </location>
</feature>
<proteinExistence type="inferred from homology"/>
<dbReference type="RefSeq" id="WP_066264347.1">
    <property type="nucleotide sequence ID" value="NZ_JARMAB010000019.1"/>
</dbReference>
<dbReference type="Proteomes" id="UP001341444">
    <property type="component" value="Unassembled WGS sequence"/>
</dbReference>
<name>A0ABU6MHP7_9BACI</name>
<dbReference type="Gene3D" id="3.30.300.30">
    <property type="match status" value="1"/>
</dbReference>
<comment type="similarity">
    <text evidence="1">Belongs to the ATP-dependent AMP-binding enzyme family.</text>
</comment>
<dbReference type="PANTHER" id="PTHR24096:SF149">
    <property type="entry name" value="AMP-BINDING DOMAIN-CONTAINING PROTEIN-RELATED"/>
    <property type="match status" value="1"/>
</dbReference>
<dbReference type="SUPFAM" id="SSF56801">
    <property type="entry name" value="Acetyl-CoA synthetase-like"/>
    <property type="match status" value="1"/>
</dbReference>
<protein>
    <submittedName>
        <fullName evidence="5">AMP-binding protein</fullName>
    </submittedName>
</protein>
<dbReference type="Pfam" id="PF00501">
    <property type="entry name" value="AMP-binding"/>
    <property type="match status" value="1"/>
</dbReference>
<dbReference type="EMBL" id="JARMAB010000019">
    <property type="protein sequence ID" value="MED1204035.1"/>
    <property type="molecule type" value="Genomic_DNA"/>
</dbReference>
<dbReference type="InterPro" id="IPR025110">
    <property type="entry name" value="AMP-bd_C"/>
</dbReference>
<dbReference type="Gene3D" id="3.40.50.12780">
    <property type="entry name" value="N-terminal domain of ligase-like"/>
    <property type="match status" value="1"/>
</dbReference>
<gene>
    <name evidence="5" type="ORF">P4T90_13330</name>
</gene>
<reference evidence="5 6" key="1">
    <citation type="submission" date="2023-03" db="EMBL/GenBank/DDBJ databases">
        <title>Bacillus Genome Sequencing.</title>
        <authorList>
            <person name="Dunlap C."/>
        </authorList>
    </citation>
    <scope>NUCLEOTIDE SEQUENCE [LARGE SCALE GENOMIC DNA]</scope>
    <source>
        <strain evidence="5 6">B-23453</strain>
    </source>
</reference>
<keyword evidence="2" id="KW-0436">Ligase</keyword>
<evidence type="ECO:0000256" key="2">
    <source>
        <dbReference type="ARBA" id="ARBA00022598"/>
    </source>
</evidence>
<accession>A0ABU6MHP7</accession>
<sequence>MPLLQDLLDDNIQTYGEYPFLYFGEKEYSNIETKRHAGQIAAGLKNLGIQEGDRVIVCMPNCPEVLFSYQGITRARAVIVPVMHLLHHHEIEFIIKNSNAKAIITSSASLQKIKEATNGLVHKPSVISTDSLEDASVIQMKDWFNEKENEETNSLLKASVNEPAVILYTSGTTGKPKGVILTHQNLYSNAASSASVNKESLKTTLGVLPLAHVFGLTVSNICYLKGSSIVIFSKFDVEEVFSAIEKYKVRTFSVVPAMVYAMYHYPHADRYDLSSLDKLTSGSAPLPLALSVKFKKKFQADVTEGYGLSEAAPIVTSSYDGIPHKPGSAGLPIPGVDIKIVDIEGNELAPNEVGELIVQGENVTPGYFLNEEETNKVLKGGWLYTGDLAKVDDDGYVYLVDRKKDLIIRGGFNIYPRDIEELIVNHPSVLEAAVIGVPDERMGEEVVAFIVRKPGAEVSEEEMIQHCQSFLAKNKSPKEVVFVDALPRNGVGKILKTVLREMAVNR</sequence>
<dbReference type="InterPro" id="IPR000873">
    <property type="entry name" value="AMP-dep_synth/lig_dom"/>
</dbReference>
<feature type="domain" description="AMP-dependent synthetase/ligase" evidence="3">
    <location>
        <begin position="9"/>
        <end position="368"/>
    </location>
</feature>
<evidence type="ECO:0000313" key="5">
    <source>
        <dbReference type="EMBL" id="MED1204035.1"/>
    </source>
</evidence>
<dbReference type="Pfam" id="PF13193">
    <property type="entry name" value="AMP-binding_C"/>
    <property type="match status" value="1"/>
</dbReference>
<dbReference type="InterPro" id="IPR045851">
    <property type="entry name" value="AMP-bd_C_sf"/>
</dbReference>